<proteinExistence type="predicted"/>
<dbReference type="Proteomes" id="UP000224460">
    <property type="component" value="Unassembled WGS sequence"/>
</dbReference>
<organism evidence="1 2">
    <name type="scientific">Sporanaerobium hydrogeniformans</name>
    <dbReference type="NCBI Taxonomy" id="3072179"/>
    <lineage>
        <taxon>Bacteria</taxon>
        <taxon>Bacillati</taxon>
        <taxon>Bacillota</taxon>
        <taxon>Clostridia</taxon>
        <taxon>Lachnospirales</taxon>
        <taxon>Lachnospiraceae</taxon>
        <taxon>Sporanaerobium</taxon>
    </lineage>
</organism>
<reference evidence="1" key="1">
    <citation type="submission" date="2017-10" db="EMBL/GenBank/DDBJ databases">
        <title>Genome sequence of cellulolytic Lachnospiraceae bacterium XHS1971 isolated from hotspring sediment.</title>
        <authorList>
            <person name="Vasudevan G."/>
            <person name="Joshi A.J."/>
            <person name="Hivarkar S."/>
            <person name="Lanjekar V.B."/>
            <person name="Dhakephalkar P.K."/>
            <person name="Dagar S."/>
        </authorList>
    </citation>
    <scope>NUCLEOTIDE SEQUENCE</scope>
    <source>
        <strain evidence="1">XHS1971</strain>
    </source>
</reference>
<evidence type="ECO:0000313" key="1">
    <source>
        <dbReference type="EMBL" id="PHV71075.1"/>
    </source>
</evidence>
<sequence>MEAFYFKKYPEDSYDLEGLLCLAENEEAPLVFMLKDEDELNYIRNRYTILNYERGWQHTLKWIKQYLEQDEMQSLFIGFAALYQGKILFLGGESVRASECMEADMELTENQVYGVCVSLRKGEYVFEEVLYYDGQEKEQSVAFPLQETGELGNRLSTFIDQYE</sequence>
<dbReference type="EMBL" id="PEDL01000005">
    <property type="protein sequence ID" value="PHV71075.1"/>
    <property type="molecule type" value="Genomic_DNA"/>
</dbReference>
<keyword evidence="2" id="KW-1185">Reference proteome</keyword>
<evidence type="ECO:0000313" key="2">
    <source>
        <dbReference type="Proteomes" id="UP000224460"/>
    </source>
</evidence>
<accession>A0AC61DDU4</accession>
<comment type="caution">
    <text evidence="1">The sequence shown here is derived from an EMBL/GenBank/DDBJ whole genome shotgun (WGS) entry which is preliminary data.</text>
</comment>
<protein>
    <submittedName>
        <fullName evidence="1">Uncharacterized protein</fullName>
    </submittedName>
</protein>
<gene>
    <name evidence="1" type="ORF">CS063_07015</name>
</gene>
<name>A0AC61DDU4_9FIRM</name>